<dbReference type="EMBL" id="JAWQEG010000199">
    <property type="protein sequence ID" value="KAK3893576.1"/>
    <property type="molecule type" value="Genomic_DNA"/>
</dbReference>
<evidence type="ECO:0000313" key="1">
    <source>
        <dbReference type="EMBL" id="KAK3886997.1"/>
    </source>
</evidence>
<dbReference type="AlphaFoldDB" id="A0AAE1G8G2"/>
<evidence type="ECO:0000313" key="3">
    <source>
        <dbReference type="Proteomes" id="UP001286313"/>
    </source>
</evidence>
<gene>
    <name evidence="2" type="ORF">Pcinc_002641</name>
    <name evidence="1" type="ORF">Pcinc_008879</name>
</gene>
<proteinExistence type="predicted"/>
<accession>A0AAE1G8G2</accession>
<protein>
    <submittedName>
        <fullName evidence="1">Uncharacterized protein</fullName>
    </submittedName>
</protein>
<name>A0AAE1G8G2_PETCI</name>
<sequence>MIPCTIKRETRVNLHRLRLGYRCVTEIRAHNNKNCKHCKETTTEPLLHYLLECPVTAELRNVTNLMDIHPYQEEAKAAATGLIWETCEDHIENLIKIIEDHPPPR</sequence>
<comment type="caution">
    <text evidence="1">The sequence shown here is derived from an EMBL/GenBank/DDBJ whole genome shotgun (WGS) entry which is preliminary data.</text>
</comment>
<reference evidence="1" key="1">
    <citation type="submission" date="2023-10" db="EMBL/GenBank/DDBJ databases">
        <title>Genome assemblies of two species of porcelain crab, Petrolisthes cinctipes and Petrolisthes manimaculis (Anomura: Porcellanidae).</title>
        <authorList>
            <person name="Angst P."/>
        </authorList>
    </citation>
    <scope>NUCLEOTIDE SEQUENCE</scope>
    <source>
        <strain evidence="1">PB745_01</strain>
        <tissue evidence="1">Gill</tissue>
    </source>
</reference>
<dbReference type="EMBL" id="JAWQEG010000654">
    <property type="protein sequence ID" value="KAK3886997.1"/>
    <property type="molecule type" value="Genomic_DNA"/>
</dbReference>
<keyword evidence="3" id="KW-1185">Reference proteome</keyword>
<evidence type="ECO:0000313" key="2">
    <source>
        <dbReference type="EMBL" id="KAK3893576.1"/>
    </source>
</evidence>
<organism evidence="1 3">
    <name type="scientific">Petrolisthes cinctipes</name>
    <name type="common">Flat porcelain crab</name>
    <dbReference type="NCBI Taxonomy" id="88211"/>
    <lineage>
        <taxon>Eukaryota</taxon>
        <taxon>Metazoa</taxon>
        <taxon>Ecdysozoa</taxon>
        <taxon>Arthropoda</taxon>
        <taxon>Crustacea</taxon>
        <taxon>Multicrustacea</taxon>
        <taxon>Malacostraca</taxon>
        <taxon>Eumalacostraca</taxon>
        <taxon>Eucarida</taxon>
        <taxon>Decapoda</taxon>
        <taxon>Pleocyemata</taxon>
        <taxon>Anomura</taxon>
        <taxon>Galatheoidea</taxon>
        <taxon>Porcellanidae</taxon>
        <taxon>Petrolisthes</taxon>
    </lineage>
</organism>
<dbReference type="Proteomes" id="UP001286313">
    <property type="component" value="Unassembled WGS sequence"/>
</dbReference>